<comment type="catalytic activity">
    <reaction evidence="10">
        <text>a quinone + succinate = fumarate + a quinol</text>
        <dbReference type="Rhea" id="RHEA:40523"/>
        <dbReference type="ChEBI" id="CHEBI:24646"/>
        <dbReference type="ChEBI" id="CHEBI:29806"/>
        <dbReference type="ChEBI" id="CHEBI:30031"/>
        <dbReference type="ChEBI" id="CHEBI:132124"/>
        <dbReference type="EC" id="1.3.5.1"/>
    </reaction>
</comment>
<evidence type="ECO:0000256" key="5">
    <source>
        <dbReference type="ARBA" id="ARBA00022723"/>
    </source>
</evidence>
<evidence type="ECO:0000259" key="12">
    <source>
        <dbReference type="PROSITE" id="PS51379"/>
    </source>
</evidence>
<evidence type="ECO:0000256" key="1">
    <source>
        <dbReference type="ARBA" id="ARBA00009433"/>
    </source>
</evidence>
<sequence>MNFRLEIWRQDHRDAPGRFETTHVEDIDPEASFLEMLDALNERLISGGERSVAFDSDCREGICGMCSLVINGMPHGPNQVTTCQTYMRDFADGSTIWIEPFRNTAFPVVRDLAVDRSALDRIIQAGGYVSVTTGPQPDPNAQPISPETQRQAMDAAICIGCGACVAACPNGAAMLFTGAKVTHLNLLPQGQPERGERARKMVAAMDAEGFGGCTNYGECSRVCPQGIGLDVIGMLNREYRRGVRKRPAPDAPPMLAQ</sequence>
<dbReference type="EMBL" id="JAXAVX010000002">
    <property type="protein sequence ID" value="MDX8151169.1"/>
    <property type="molecule type" value="Genomic_DNA"/>
</dbReference>
<evidence type="ECO:0000256" key="10">
    <source>
        <dbReference type="RuleBase" id="RU361237"/>
    </source>
</evidence>
<dbReference type="Gene3D" id="3.10.20.30">
    <property type="match status" value="1"/>
</dbReference>
<keyword evidence="5 10" id="KW-0479">Metal-binding</keyword>
<name>A0ABU4VHI6_9ACTN</name>
<feature type="domain" description="4Fe-4S ferredoxin-type" evidence="12">
    <location>
        <begin position="149"/>
        <end position="178"/>
    </location>
</feature>
<keyword evidence="6" id="KW-0560">Oxidoreductase</keyword>
<reference evidence="13 14" key="1">
    <citation type="submission" date="2023-11" db="EMBL/GenBank/DDBJ databases">
        <authorList>
            <person name="Xu M."/>
            <person name="Jiang T."/>
        </authorList>
    </citation>
    <scope>NUCLEOTIDE SEQUENCE [LARGE SCALE GENOMIC DNA]</scope>
    <source>
        <strain evidence="13 14">SD</strain>
    </source>
</reference>
<evidence type="ECO:0000256" key="7">
    <source>
        <dbReference type="ARBA" id="ARBA00023004"/>
    </source>
</evidence>
<comment type="cofactor">
    <cofactor evidence="10">
        <name>[2Fe-2S] cluster</name>
        <dbReference type="ChEBI" id="CHEBI:190135"/>
    </cofactor>
    <text evidence="10">Binds 1 [2Fe-2S] cluster.</text>
</comment>
<keyword evidence="8 10" id="KW-0411">Iron-sulfur</keyword>
<dbReference type="InterPro" id="IPR006058">
    <property type="entry name" value="2Fe2S_fd_BS"/>
</dbReference>
<gene>
    <name evidence="13" type="ORF">SK069_06165</name>
</gene>
<keyword evidence="2 10" id="KW-0004">4Fe-4S</keyword>
<dbReference type="NCBIfam" id="NF005746">
    <property type="entry name" value="PRK07570.1"/>
    <property type="match status" value="1"/>
</dbReference>
<accession>A0ABU4VHI6</accession>
<comment type="cofactor">
    <cofactor evidence="10">
        <name>[3Fe-4S] cluster</name>
        <dbReference type="ChEBI" id="CHEBI:21137"/>
    </cofactor>
    <text evidence="10">Binds 1 [3Fe-4S] cluster.</text>
</comment>
<dbReference type="Proteomes" id="UP001277761">
    <property type="component" value="Unassembled WGS sequence"/>
</dbReference>
<dbReference type="InterPro" id="IPR012675">
    <property type="entry name" value="Beta-grasp_dom_sf"/>
</dbReference>
<keyword evidence="3" id="KW-0816">Tricarboxylic acid cycle</keyword>
<dbReference type="InterPro" id="IPR001041">
    <property type="entry name" value="2Fe-2S_ferredoxin-type"/>
</dbReference>
<dbReference type="InterPro" id="IPR025192">
    <property type="entry name" value="Succ_DH/fum_Rdtase_N"/>
</dbReference>
<keyword evidence="4 10" id="KW-0001">2Fe-2S</keyword>
<organism evidence="13 14">
    <name type="scientific">Patulibacter brassicae</name>
    <dbReference type="NCBI Taxonomy" id="1705717"/>
    <lineage>
        <taxon>Bacteria</taxon>
        <taxon>Bacillati</taxon>
        <taxon>Actinomycetota</taxon>
        <taxon>Thermoleophilia</taxon>
        <taxon>Solirubrobacterales</taxon>
        <taxon>Patulibacteraceae</taxon>
        <taxon>Patulibacter</taxon>
    </lineage>
</organism>
<dbReference type="EC" id="1.3.5.1" evidence="10"/>
<dbReference type="InterPro" id="IPR036010">
    <property type="entry name" value="2Fe-2S_ferredoxin-like_sf"/>
</dbReference>
<dbReference type="PANTHER" id="PTHR11921:SF41">
    <property type="entry name" value="SUCCINATE DEHYDROGENASE"/>
    <property type="match status" value="1"/>
</dbReference>
<dbReference type="PROSITE" id="PS00198">
    <property type="entry name" value="4FE4S_FER_1"/>
    <property type="match status" value="1"/>
</dbReference>
<evidence type="ECO:0000313" key="14">
    <source>
        <dbReference type="Proteomes" id="UP001277761"/>
    </source>
</evidence>
<evidence type="ECO:0000256" key="3">
    <source>
        <dbReference type="ARBA" id="ARBA00022532"/>
    </source>
</evidence>
<dbReference type="PROSITE" id="PS51085">
    <property type="entry name" value="2FE2S_FER_2"/>
    <property type="match status" value="1"/>
</dbReference>
<dbReference type="Pfam" id="PF12838">
    <property type="entry name" value="Fer4_7"/>
    <property type="match status" value="1"/>
</dbReference>
<evidence type="ECO:0000256" key="8">
    <source>
        <dbReference type="ARBA" id="ARBA00023014"/>
    </source>
</evidence>
<dbReference type="Gene3D" id="1.10.1060.10">
    <property type="entry name" value="Alpha-helical ferredoxin"/>
    <property type="match status" value="1"/>
</dbReference>
<dbReference type="SUPFAM" id="SSF46548">
    <property type="entry name" value="alpha-helical ferredoxin"/>
    <property type="match status" value="1"/>
</dbReference>
<comment type="similarity">
    <text evidence="1 10">Belongs to the succinate dehydrogenase/fumarate reductase iron-sulfur protein family.</text>
</comment>
<evidence type="ECO:0000256" key="9">
    <source>
        <dbReference type="ARBA" id="ARBA00023291"/>
    </source>
</evidence>
<keyword evidence="7 10" id="KW-0408">Iron</keyword>
<proteinExistence type="inferred from homology"/>
<evidence type="ECO:0000256" key="4">
    <source>
        <dbReference type="ARBA" id="ARBA00022714"/>
    </source>
</evidence>
<feature type="domain" description="2Fe-2S ferredoxin-type" evidence="11">
    <location>
        <begin position="3"/>
        <end position="102"/>
    </location>
</feature>
<comment type="cofactor">
    <cofactor evidence="10">
        <name>[4Fe-4S] cluster</name>
        <dbReference type="ChEBI" id="CHEBI:49883"/>
    </cofactor>
    <text evidence="10">Binds 1 [4Fe-4S] cluster.</text>
</comment>
<evidence type="ECO:0000259" key="11">
    <source>
        <dbReference type="PROSITE" id="PS51085"/>
    </source>
</evidence>
<dbReference type="NCBIfam" id="TIGR00384">
    <property type="entry name" value="dhsB"/>
    <property type="match status" value="1"/>
</dbReference>
<dbReference type="PANTHER" id="PTHR11921">
    <property type="entry name" value="SUCCINATE DEHYDROGENASE IRON-SULFUR PROTEIN"/>
    <property type="match status" value="1"/>
</dbReference>
<evidence type="ECO:0000313" key="13">
    <source>
        <dbReference type="EMBL" id="MDX8151169.1"/>
    </source>
</evidence>
<dbReference type="InterPro" id="IPR004489">
    <property type="entry name" value="Succ_DH/fum_Rdtase_Fe-S"/>
</dbReference>
<evidence type="ECO:0000256" key="2">
    <source>
        <dbReference type="ARBA" id="ARBA00022485"/>
    </source>
</evidence>
<keyword evidence="9 10" id="KW-0003">3Fe-4S</keyword>
<dbReference type="PROSITE" id="PS51379">
    <property type="entry name" value="4FE4S_FER_2"/>
    <property type="match status" value="1"/>
</dbReference>
<dbReference type="SUPFAM" id="SSF54292">
    <property type="entry name" value="2Fe-2S ferredoxin-like"/>
    <property type="match status" value="1"/>
</dbReference>
<dbReference type="InterPro" id="IPR050573">
    <property type="entry name" value="SDH/FRD_Iron-Sulfur"/>
</dbReference>
<dbReference type="InterPro" id="IPR009051">
    <property type="entry name" value="Helical_ferredxn"/>
</dbReference>
<dbReference type="InterPro" id="IPR017900">
    <property type="entry name" value="4Fe4S_Fe_S_CS"/>
</dbReference>
<evidence type="ECO:0000256" key="6">
    <source>
        <dbReference type="ARBA" id="ARBA00023002"/>
    </source>
</evidence>
<dbReference type="Pfam" id="PF13085">
    <property type="entry name" value="Fer2_3"/>
    <property type="match status" value="1"/>
</dbReference>
<protein>
    <recommendedName>
        <fullName evidence="10">Succinate dehydrogenase iron-sulfur subunit</fullName>
        <ecNumber evidence="10">1.3.5.1</ecNumber>
    </recommendedName>
</protein>
<comment type="caution">
    <text evidence="13">The sequence shown here is derived from an EMBL/GenBank/DDBJ whole genome shotgun (WGS) entry which is preliminary data.</text>
</comment>
<keyword evidence="14" id="KW-1185">Reference proteome</keyword>
<dbReference type="RefSeq" id="WP_319953321.1">
    <property type="nucleotide sequence ID" value="NZ_JAXAVX010000002.1"/>
</dbReference>
<dbReference type="InterPro" id="IPR017896">
    <property type="entry name" value="4Fe4S_Fe-S-bd"/>
</dbReference>
<dbReference type="PROSITE" id="PS00197">
    <property type="entry name" value="2FE2S_FER_1"/>
    <property type="match status" value="1"/>
</dbReference>